<evidence type="ECO:0008006" key="2">
    <source>
        <dbReference type="Google" id="ProtNLM"/>
    </source>
</evidence>
<dbReference type="EMBL" id="UINC01013642">
    <property type="protein sequence ID" value="SVA58798.1"/>
    <property type="molecule type" value="Genomic_DNA"/>
</dbReference>
<organism evidence="1">
    <name type="scientific">marine metagenome</name>
    <dbReference type="NCBI Taxonomy" id="408172"/>
    <lineage>
        <taxon>unclassified sequences</taxon>
        <taxon>metagenomes</taxon>
        <taxon>ecological metagenomes</taxon>
    </lineage>
</organism>
<reference evidence="1" key="1">
    <citation type="submission" date="2018-05" db="EMBL/GenBank/DDBJ databases">
        <authorList>
            <person name="Lanie J.A."/>
            <person name="Ng W.-L."/>
            <person name="Kazmierczak K.M."/>
            <person name="Andrzejewski T.M."/>
            <person name="Davidsen T.M."/>
            <person name="Wayne K.J."/>
            <person name="Tettelin H."/>
            <person name="Glass J.I."/>
            <person name="Rusch D."/>
            <person name="Podicherti R."/>
            <person name="Tsui H.-C.T."/>
            <person name="Winkler M.E."/>
        </authorList>
    </citation>
    <scope>NUCLEOTIDE SEQUENCE</scope>
</reference>
<dbReference type="AlphaFoldDB" id="A0A381X2K2"/>
<dbReference type="InterPro" id="IPR006059">
    <property type="entry name" value="SBP"/>
</dbReference>
<accession>A0A381X2K2</accession>
<protein>
    <recommendedName>
        <fullName evidence="2">Sugar ABC transporter substrate-binding protein</fullName>
    </recommendedName>
</protein>
<dbReference type="Pfam" id="PF01547">
    <property type="entry name" value="SBP_bac_1"/>
    <property type="match status" value="1"/>
</dbReference>
<sequence length="408" mass="46705">MKLFISIMATALFFVTTAMAGTINVTNNSSNPDVHKLWKERIIPMFEKENPGIKVKMTIYDHEAYKTAIRNFLQAEPPDVVNWFSGNRMKFFVVQGLFEDVSDVWNKHDLHAKLSSARSTVTLDGKQWGVPTTYYQWGFYYRKDIFAKYGLGEPRSMGDLMHISKTLKKNGITPFTIGTKYLWTAAGWFDFLNLRINGYKFHMALMDGKISYEDKRLDRVFDVWGDMARKGYYIKNHASYSWQEGQAPMINGDAAMYLMGNFVVPDLVKAGLDGKIGYFQFPVIDGSVRTYEDAPTDSMHIPSRAKNKSDAKKFLAFLARADIQGIIAEASGMLPANNQSPTPTDEFLKIGFKVLSESAGLAQFYDRDTTPEMAKEGMKGFQEFMVKPDREKQIRKRIEKVRKRIYKK</sequence>
<name>A0A381X2K2_9ZZZZ</name>
<proteinExistence type="predicted"/>
<dbReference type="PANTHER" id="PTHR43649:SF14">
    <property type="entry name" value="BLR3389 PROTEIN"/>
    <property type="match status" value="1"/>
</dbReference>
<gene>
    <name evidence="1" type="ORF">METZ01_LOCUS111652</name>
</gene>
<dbReference type="SUPFAM" id="SSF53850">
    <property type="entry name" value="Periplasmic binding protein-like II"/>
    <property type="match status" value="1"/>
</dbReference>
<dbReference type="Gene3D" id="3.40.190.10">
    <property type="entry name" value="Periplasmic binding protein-like II"/>
    <property type="match status" value="2"/>
</dbReference>
<dbReference type="PANTHER" id="PTHR43649">
    <property type="entry name" value="ARABINOSE-BINDING PROTEIN-RELATED"/>
    <property type="match status" value="1"/>
</dbReference>
<evidence type="ECO:0000313" key="1">
    <source>
        <dbReference type="EMBL" id="SVA58798.1"/>
    </source>
</evidence>
<dbReference type="InterPro" id="IPR050490">
    <property type="entry name" value="Bact_solute-bd_prot1"/>
</dbReference>